<feature type="transmembrane region" description="Helical" evidence="1">
    <location>
        <begin position="12"/>
        <end position="30"/>
    </location>
</feature>
<dbReference type="AlphaFoldDB" id="A0A255DLT1"/>
<evidence type="ECO:0000313" key="3">
    <source>
        <dbReference type="Proteomes" id="UP000216063"/>
    </source>
</evidence>
<organism evidence="2 3">
    <name type="scientific">Mycolicibacterium sphagni</name>
    <dbReference type="NCBI Taxonomy" id="1786"/>
    <lineage>
        <taxon>Bacteria</taxon>
        <taxon>Bacillati</taxon>
        <taxon>Actinomycetota</taxon>
        <taxon>Actinomycetes</taxon>
        <taxon>Mycobacteriales</taxon>
        <taxon>Mycobacteriaceae</taxon>
        <taxon>Mycolicibacterium</taxon>
    </lineage>
</organism>
<keyword evidence="3" id="KW-1185">Reference proteome</keyword>
<protein>
    <submittedName>
        <fullName evidence="2">Uncharacterized protein</fullName>
    </submittedName>
</protein>
<evidence type="ECO:0000256" key="1">
    <source>
        <dbReference type="SAM" id="Phobius"/>
    </source>
</evidence>
<dbReference type="Proteomes" id="UP000216063">
    <property type="component" value="Unassembled WGS sequence"/>
</dbReference>
<keyword evidence="1" id="KW-0472">Membrane</keyword>
<keyword evidence="1" id="KW-0812">Transmembrane</keyword>
<name>A0A255DLT1_9MYCO</name>
<proteinExistence type="predicted"/>
<dbReference type="EMBL" id="NOZR01000006">
    <property type="protein sequence ID" value="OYN80407.1"/>
    <property type="molecule type" value="Genomic_DNA"/>
</dbReference>
<gene>
    <name evidence="2" type="ORF">CG716_09755</name>
</gene>
<accession>A0A255DLT1</accession>
<dbReference type="RefSeq" id="WP_094478870.1">
    <property type="nucleotide sequence ID" value="NZ_NOZR01000006.1"/>
</dbReference>
<reference evidence="2 3" key="1">
    <citation type="submission" date="2017-07" db="EMBL/GenBank/DDBJ databases">
        <title>The new phylogeny of genus Mycobacterium.</title>
        <authorList>
            <person name="Tortoli E."/>
            <person name="Trovato A."/>
            <person name="Cirillo D.M."/>
        </authorList>
    </citation>
    <scope>NUCLEOTIDE SEQUENCE [LARGE SCALE GENOMIC DNA]</scope>
    <source>
        <strain evidence="2 3">ATCC 33027</strain>
    </source>
</reference>
<evidence type="ECO:0000313" key="2">
    <source>
        <dbReference type="EMBL" id="OYN80407.1"/>
    </source>
</evidence>
<dbReference type="OrthoDB" id="4641899at2"/>
<sequence>MPGLLNPQFWNGIGVVTLVVLIGVMLLVSLQRGWLILGIHHREVIAGRDREIAARDKTIDALDARCDRQDDTIGLQAKAISDTTAVEEFAKTILTAMREGQRS</sequence>
<comment type="caution">
    <text evidence="2">The sequence shown here is derived from an EMBL/GenBank/DDBJ whole genome shotgun (WGS) entry which is preliminary data.</text>
</comment>
<keyword evidence="1" id="KW-1133">Transmembrane helix</keyword>